<gene>
    <name evidence="1" type="ORF">SAMN05421630_1011101</name>
</gene>
<dbReference type="SUPFAM" id="SSF51556">
    <property type="entry name" value="Metallo-dependent hydrolases"/>
    <property type="match status" value="1"/>
</dbReference>
<dbReference type="InterPro" id="IPR032466">
    <property type="entry name" value="Metal_Hydrolase"/>
</dbReference>
<dbReference type="PANTHER" id="PTHR10443">
    <property type="entry name" value="MICROSOMAL DIPEPTIDASE"/>
    <property type="match status" value="1"/>
</dbReference>
<accession>A0A222VPQ2</accession>
<dbReference type="OrthoDB" id="9804920at2"/>
<protein>
    <submittedName>
        <fullName evidence="1">Membrane dipeptidase</fullName>
    </submittedName>
</protein>
<dbReference type="PROSITE" id="PS51365">
    <property type="entry name" value="RENAL_DIPEPTIDASE_2"/>
    <property type="match status" value="1"/>
</dbReference>
<dbReference type="PANTHER" id="PTHR10443:SF12">
    <property type="entry name" value="DIPEPTIDASE"/>
    <property type="match status" value="1"/>
</dbReference>
<proteinExistence type="predicted"/>
<reference evidence="1 2" key="1">
    <citation type="submission" date="2016-10" db="EMBL/GenBank/DDBJ databases">
        <authorList>
            <person name="de Groot N.N."/>
        </authorList>
    </citation>
    <scope>NUCLEOTIDE SEQUENCE [LARGE SCALE GENOMIC DNA]</scope>
    <source>
        <strain evidence="1 2">CGMCC 4.5506</strain>
    </source>
</reference>
<keyword evidence="2" id="KW-1185">Reference proteome</keyword>
<dbReference type="EMBL" id="FMZE01000001">
    <property type="protein sequence ID" value="SDC27757.1"/>
    <property type="molecule type" value="Genomic_DNA"/>
</dbReference>
<organism evidence="1 2">
    <name type="scientific">Prauserella marina</name>
    <dbReference type="NCBI Taxonomy" id="530584"/>
    <lineage>
        <taxon>Bacteria</taxon>
        <taxon>Bacillati</taxon>
        <taxon>Actinomycetota</taxon>
        <taxon>Actinomycetes</taxon>
        <taxon>Pseudonocardiales</taxon>
        <taxon>Pseudonocardiaceae</taxon>
        <taxon>Prauserella</taxon>
    </lineage>
</organism>
<dbReference type="Gene3D" id="3.20.20.140">
    <property type="entry name" value="Metal-dependent hydrolases"/>
    <property type="match status" value="1"/>
</dbReference>
<dbReference type="RefSeq" id="WP_091797869.1">
    <property type="nucleotide sequence ID" value="NZ_CP016353.1"/>
</dbReference>
<evidence type="ECO:0000313" key="2">
    <source>
        <dbReference type="Proteomes" id="UP000199494"/>
    </source>
</evidence>
<dbReference type="STRING" id="530584.SAMN05421630_1011101"/>
<dbReference type="KEGG" id="pmad:BAY61_13585"/>
<dbReference type="AlphaFoldDB" id="A0A222VPQ2"/>
<evidence type="ECO:0000313" key="1">
    <source>
        <dbReference type="EMBL" id="SDC27757.1"/>
    </source>
</evidence>
<dbReference type="GO" id="GO:0070573">
    <property type="term" value="F:metallodipeptidase activity"/>
    <property type="evidence" value="ECO:0007669"/>
    <property type="project" value="InterPro"/>
</dbReference>
<dbReference type="GO" id="GO:0006508">
    <property type="term" value="P:proteolysis"/>
    <property type="evidence" value="ECO:0007669"/>
    <property type="project" value="InterPro"/>
</dbReference>
<dbReference type="Proteomes" id="UP000199494">
    <property type="component" value="Unassembled WGS sequence"/>
</dbReference>
<sequence length="404" mass="44673">MVEKTGAQPLRYQGYRSFDALAPGEDYIEFTLAKEIGRVNSRGPELTETQRERVARLLADNTVISLHDHTSVFPEDITETFSYNRTGRHHTGYEGLSLSGIDAVFENFMDGTCCITSTMGWKWEDVLVDLGMRYSDIAKQDFVVKAERVSDIANARANGQIALVPSLEAATPIQNEVDRVDVLYGFGVRQMGIAYSESNTLGSGLRERYDGGLTYFGEKAVRRMNKLGIAIDVSHSGDRTSMDTIKASTQPIFITHAGARSVWPTRRMKPDDVIIACAERGGVIGIEAAPHTTMSPNHPAHNLDAFMEHFTYCVELVGIDHVAFGPDTLFGDHVGLHDTFAKHLSISAAHDGPEFDKVDFVDGIENPAEEFHHITGWLVAHDYSDDEIGKVLGGNILRVLDQVW</sequence>
<dbReference type="InterPro" id="IPR008257">
    <property type="entry name" value="Pept_M19"/>
</dbReference>
<dbReference type="Pfam" id="PF01244">
    <property type="entry name" value="Peptidase_M19"/>
    <property type="match status" value="1"/>
</dbReference>
<name>A0A222VPQ2_9PSEU</name>